<dbReference type="RefSeq" id="WP_084198794.1">
    <property type="nucleotide sequence ID" value="NZ_BMYL01000002.1"/>
</dbReference>
<dbReference type="KEGG" id="hja:BST95_07795"/>
<dbReference type="AlphaFoldDB" id="A0AAP8MEP7"/>
<keyword evidence="3" id="KW-1185">Reference proteome</keyword>
<dbReference type="EMBL" id="PKUR01000002">
    <property type="protein sequence ID" value="PLW86152.1"/>
    <property type="molecule type" value="Genomic_DNA"/>
</dbReference>
<protein>
    <submittedName>
        <fullName evidence="2">Uncharacterized protein</fullName>
    </submittedName>
</protein>
<evidence type="ECO:0000256" key="1">
    <source>
        <dbReference type="SAM" id="SignalP"/>
    </source>
</evidence>
<dbReference type="Proteomes" id="UP000235162">
    <property type="component" value="Unassembled WGS sequence"/>
</dbReference>
<evidence type="ECO:0000313" key="3">
    <source>
        <dbReference type="Proteomes" id="UP000235162"/>
    </source>
</evidence>
<name>A0AAP8MEP7_9GAMM</name>
<feature type="chain" id="PRO_5043009812" evidence="1">
    <location>
        <begin position="23"/>
        <end position="107"/>
    </location>
</feature>
<gene>
    <name evidence="2" type="ORF">C0029_06835</name>
</gene>
<reference evidence="2 3" key="1">
    <citation type="submission" date="2018-01" db="EMBL/GenBank/DDBJ databases">
        <title>The draft genome sequence of Halioglobus japonicus S1-36.</title>
        <authorList>
            <person name="Du Z.-J."/>
            <person name="Shi M.-J."/>
        </authorList>
    </citation>
    <scope>NUCLEOTIDE SEQUENCE [LARGE SCALE GENOMIC DNA]</scope>
    <source>
        <strain evidence="2 3">S1-36</strain>
    </source>
</reference>
<feature type="signal peptide" evidence="1">
    <location>
        <begin position="1"/>
        <end position="22"/>
    </location>
</feature>
<organism evidence="2 3">
    <name type="scientific">Halioglobus japonicus</name>
    <dbReference type="NCBI Taxonomy" id="930805"/>
    <lineage>
        <taxon>Bacteria</taxon>
        <taxon>Pseudomonadati</taxon>
        <taxon>Pseudomonadota</taxon>
        <taxon>Gammaproteobacteria</taxon>
        <taxon>Cellvibrionales</taxon>
        <taxon>Halieaceae</taxon>
        <taxon>Halioglobus</taxon>
    </lineage>
</organism>
<keyword evidence="1" id="KW-0732">Signal</keyword>
<proteinExistence type="predicted"/>
<accession>A0AAP8MEP7</accession>
<comment type="caution">
    <text evidence="2">The sequence shown here is derived from an EMBL/GenBank/DDBJ whole genome shotgun (WGS) entry which is preliminary data.</text>
</comment>
<evidence type="ECO:0000313" key="2">
    <source>
        <dbReference type="EMBL" id="PLW86152.1"/>
    </source>
</evidence>
<sequence>MNKVVAMAVMGVALSGAGVAQAESPLGQQFTECKAQLATIYGDDTRMRLDGKAPGRGTILKLRVYPEGQGVTRVRCTRDVDGELSFVDQHGMALVPAKQDEDALSAL</sequence>